<evidence type="ECO:0000256" key="2">
    <source>
        <dbReference type="ARBA" id="ARBA00004922"/>
    </source>
</evidence>
<proteinExistence type="inferred from homology"/>
<keyword evidence="9" id="KW-0333">Golgi apparatus</keyword>
<dbReference type="UniPathway" id="UPA00378"/>
<comment type="caution">
    <text evidence="12">The sequence shown here is derived from an EMBL/GenBank/DDBJ whole genome shotgun (WGS) entry which is preliminary data.</text>
</comment>
<protein>
    <recommendedName>
        <fullName evidence="14">Hexosyltransferase</fullName>
    </recommendedName>
</protein>
<keyword evidence="13" id="KW-1185">Reference proteome</keyword>
<dbReference type="InterPro" id="IPR002659">
    <property type="entry name" value="Glyco_trans_31"/>
</dbReference>
<name>A0A8J4F281_9CHLO</name>
<keyword evidence="7" id="KW-0735">Signal-anchor</keyword>
<keyword evidence="5" id="KW-0808">Transferase</keyword>
<evidence type="ECO:0000256" key="9">
    <source>
        <dbReference type="ARBA" id="ARBA00023034"/>
    </source>
</evidence>
<dbReference type="GO" id="GO:0016758">
    <property type="term" value="F:hexosyltransferase activity"/>
    <property type="evidence" value="ECO:0007669"/>
    <property type="project" value="InterPro"/>
</dbReference>
<evidence type="ECO:0000313" key="12">
    <source>
        <dbReference type="EMBL" id="GIL53543.1"/>
    </source>
</evidence>
<evidence type="ECO:0000313" key="13">
    <source>
        <dbReference type="Proteomes" id="UP000747399"/>
    </source>
</evidence>
<evidence type="ECO:0000256" key="5">
    <source>
        <dbReference type="ARBA" id="ARBA00022679"/>
    </source>
</evidence>
<evidence type="ECO:0000256" key="4">
    <source>
        <dbReference type="ARBA" id="ARBA00022676"/>
    </source>
</evidence>
<comment type="subcellular location">
    <subcellularLocation>
        <location evidence="1">Golgi apparatus membrane</location>
        <topology evidence="1">Single-pass type II membrane protein</topology>
    </subcellularLocation>
</comment>
<reference evidence="12" key="1">
    <citation type="journal article" date="2021" name="Proc. Natl. Acad. Sci. U.S.A.">
        <title>Three genomes in the algal genus Volvox reveal the fate of a haploid sex-determining region after a transition to homothallism.</title>
        <authorList>
            <person name="Yamamoto K."/>
            <person name="Hamaji T."/>
            <person name="Kawai-Toyooka H."/>
            <person name="Matsuzaki R."/>
            <person name="Takahashi F."/>
            <person name="Nishimura Y."/>
            <person name="Kawachi M."/>
            <person name="Noguchi H."/>
            <person name="Minakuchi Y."/>
            <person name="Umen J.G."/>
            <person name="Toyoda A."/>
            <person name="Nozaki H."/>
        </authorList>
    </citation>
    <scope>NUCLEOTIDE SEQUENCE</scope>
    <source>
        <strain evidence="12">NIES-3780</strain>
    </source>
</reference>
<evidence type="ECO:0000256" key="11">
    <source>
        <dbReference type="SAM" id="MobiDB-lite"/>
    </source>
</evidence>
<evidence type="ECO:0000256" key="1">
    <source>
        <dbReference type="ARBA" id="ARBA00004323"/>
    </source>
</evidence>
<keyword evidence="10" id="KW-0472">Membrane</keyword>
<dbReference type="EMBL" id="BNCO01000015">
    <property type="protein sequence ID" value="GIL53543.1"/>
    <property type="molecule type" value="Genomic_DNA"/>
</dbReference>
<comment type="pathway">
    <text evidence="2">Protein modification; protein glycosylation.</text>
</comment>
<keyword evidence="6" id="KW-0812">Transmembrane</keyword>
<evidence type="ECO:0000256" key="8">
    <source>
        <dbReference type="ARBA" id="ARBA00022989"/>
    </source>
</evidence>
<organism evidence="12 13">
    <name type="scientific">Volvox africanus</name>
    <dbReference type="NCBI Taxonomy" id="51714"/>
    <lineage>
        <taxon>Eukaryota</taxon>
        <taxon>Viridiplantae</taxon>
        <taxon>Chlorophyta</taxon>
        <taxon>core chlorophytes</taxon>
        <taxon>Chlorophyceae</taxon>
        <taxon>CS clade</taxon>
        <taxon>Chlamydomonadales</taxon>
        <taxon>Volvocaceae</taxon>
        <taxon>Volvox</taxon>
    </lineage>
</organism>
<keyword evidence="4" id="KW-0328">Glycosyltransferase</keyword>
<feature type="region of interest" description="Disordered" evidence="11">
    <location>
        <begin position="129"/>
        <end position="182"/>
    </location>
</feature>
<evidence type="ECO:0000256" key="7">
    <source>
        <dbReference type="ARBA" id="ARBA00022968"/>
    </source>
</evidence>
<feature type="compositionally biased region" description="Low complexity" evidence="11">
    <location>
        <begin position="139"/>
        <end position="159"/>
    </location>
</feature>
<gene>
    <name evidence="12" type="ORF">Vafri_9120</name>
</gene>
<sequence>MDLLFVLAQPSPHLVRQAATVLQLEAASAAAAAVIAGGRGGVDVSGGGDFVFVPGLDTYRNLPSKSMRMLQLALSSPLQYTHIVKCDDDVFVRPQRLLYDVILKPPTEWMSDYGRGPVELAATARGGGVIMRDDEDLPDSGSSSTDSSTGGSSSSSSTGAGIIKGKLSEGLGEEQDRNATGG</sequence>
<evidence type="ECO:0000256" key="6">
    <source>
        <dbReference type="ARBA" id="ARBA00022692"/>
    </source>
</evidence>
<accession>A0A8J4F281</accession>
<evidence type="ECO:0000256" key="3">
    <source>
        <dbReference type="ARBA" id="ARBA00008661"/>
    </source>
</evidence>
<dbReference type="GO" id="GO:0000139">
    <property type="term" value="C:Golgi membrane"/>
    <property type="evidence" value="ECO:0007669"/>
    <property type="project" value="UniProtKB-SubCell"/>
</dbReference>
<keyword evidence="8" id="KW-1133">Transmembrane helix</keyword>
<dbReference type="Proteomes" id="UP000747399">
    <property type="component" value="Unassembled WGS sequence"/>
</dbReference>
<dbReference type="Pfam" id="PF01762">
    <property type="entry name" value="Galactosyl_T"/>
    <property type="match status" value="1"/>
</dbReference>
<dbReference type="AlphaFoldDB" id="A0A8J4F281"/>
<comment type="similarity">
    <text evidence="3">Belongs to the glycosyltransferase 31 family.</text>
</comment>
<feature type="non-terminal residue" evidence="12">
    <location>
        <position position="182"/>
    </location>
</feature>
<evidence type="ECO:0000256" key="10">
    <source>
        <dbReference type="ARBA" id="ARBA00023136"/>
    </source>
</evidence>
<evidence type="ECO:0008006" key="14">
    <source>
        <dbReference type="Google" id="ProtNLM"/>
    </source>
</evidence>